<evidence type="ECO:0000313" key="2">
    <source>
        <dbReference type="EnsemblMetazoa" id="SMAR000826-PA"/>
    </source>
</evidence>
<reference evidence="2" key="2">
    <citation type="submission" date="2015-02" db="UniProtKB">
        <authorList>
            <consortium name="EnsemblMetazoa"/>
        </authorList>
    </citation>
    <scope>IDENTIFICATION</scope>
</reference>
<accession>T1IIX2</accession>
<keyword evidence="3" id="KW-1185">Reference proteome</keyword>
<dbReference type="PhylomeDB" id="T1IIX2"/>
<protein>
    <recommendedName>
        <fullName evidence="4">Protein FAM136A</fullName>
    </recommendedName>
</protein>
<dbReference type="Proteomes" id="UP000014500">
    <property type="component" value="Unassembled WGS sequence"/>
</dbReference>
<dbReference type="HOGENOM" id="CLU_110442_1_0_1"/>
<dbReference type="GO" id="GO:0005737">
    <property type="term" value="C:cytoplasm"/>
    <property type="evidence" value="ECO:0007669"/>
    <property type="project" value="TreeGrafter"/>
</dbReference>
<evidence type="ECO:0008006" key="4">
    <source>
        <dbReference type="Google" id="ProtNLM"/>
    </source>
</evidence>
<evidence type="ECO:0000313" key="3">
    <source>
        <dbReference type="Proteomes" id="UP000014500"/>
    </source>
</evidence>
<dbReference type="OMA" id="QADMHRC"/>
<dbReference type="EnsemblMetazoa" id="SMAR000826-RA">
    <property type="protein sequence ID" value="SMAR000826-PA"/>
    <property type="gene ID" value="SMAR000826"/>
</dbReference>
<dbReference type="STRING" id="126957.T1IIX2"/>
<reference evidence="3" key="1">
    <citation type="submission" date="2011-05" db="EMBL/GenBank/DDBJ databases">
        <authorList>
            <person name="Richards S.R."/>
            <person name="Qu J."/>
            <person name="Jiang H."/>
            <person name="Jhangiani S.N."/>
            <person name="Agravi P."/>
            <person name="Goodspeed R."/>
            <person name="Gross S."/>
            <person name="Mandapat C."/>
            <person name="Jackson L."/>
            <person name="Mathew T."/>
            <person name="Pu L."/>
            <person name="Thornton R."/>
            <person name="Saada N."/>
            <person name="Wilczek-Boney K.B."/>
            <person name="Lee S."/>
            <person name="Kovar C."/>
            <person name="Wu Y."/>
            <person name="Scherer S.E."/>
            <person name="Worley K.C."/>
            <person name="Muzny D.M."/>
            <person name="Gibbs R."/>
        </authorList>
    </citation>
    <scope>NUCLEOTIDE SEQUENCE</scope>
    <source>
        <strain evidence="3">Brora</strain>
    </source>
</reference>
<dbReference type="EMBL" id="JH430212">
    <property type="status" value="NOT_ANNOTATED_CDS"/>
    <property type="molecule type" value="Genomic_DNA"/>
</dbReference>
<dbReference type="Pfam" id="PF05811">
    <property type="entry name" value="DUF842"/>
    <property type="match status" value="1"/>
</dbReference>
<dbReference type="InterPro" id="IPR008560">
    <property type="entry name" value="DUF842_euk"/>
</dbReference>
<evidence type="ECO:0000256" key="1">
    <source>
        <dbReference type="ARBA" id="ARBA00009952"/>
    </source>
</evidence>
<dbReference type="PANTHER" id="PTHR21096:SF0">
    <property type="entry name" value="PROTEIN FAM136A"/>
    <property type="match status" value="1"/>
</dbReference>
<comment type="similarity">
    <text evidence="1">Belongs to the FAM136 family.</text>
</comment>
<organism evidence="2 3">
    <name type="scientific">Strigamia maritima</name>
    <name type="common">European centipede</name>
    <name type="synonym">Geophilus maritimus</name>
    <dbReference type="NCBI Taxonomy" id="126957"/>
    <lineage>
        <taxon>Eukaryota</taxon>
        <taxon>Metazoa</taxon>
        <taxon>Ecdysozoa</taxon>
        <taxon>Arthropoda</taxon>
        <taxon>Myriapoda</taxon>
        <taxon>Chilopoda</taxon>
        <taxon>Pleurostigmophora</taxon>
        <taxon>Geophilomorpha</taxon>
        <taxon>Linotaeniidae</taxon>
        <taxon>Strigamia</taxon>
    </lineage>
</organism>
<dbReference type="eggNOG" id="KOG3377">
    <property type="taxonomic scope" value="Eukaryota"/>
</dbReference>
<name>T1IIX2_STRMM</name>
<dbReference type="AlphaFoldDB" id="T1IIX2"/>
<dbReference type="PANTHER" id="PTHR21096">
    <property type="entry name" value="PROTEIN FAM136A"/>
    <property type="match status" value="1"/>
</dbReference>
<sequence>MAEATVARVQLAVDKFLTDIDKFSLRKLQANMHACALKCCQNEDASLEQVQRCVQDCSGPLSSAQSYVQTEMNSFQDRLQRGVLECQDKIRDKIGPNTSEDDVMVYRGEFEKCVDKCADTHINLLPLMFKRMKETLSSQNNKK</sequence>
<proteinExistence type="inferred from homology"/>